<feature type="compositionally biased region" description="Pro residues" evidence="1">
    <location>
        <begin position="707"/>
        <end position="720"/>
    </location>
</feature>
<feature type="compositionally biased region" description="Low complexity" evidence="1">
    <location>
        <begin position="1884"/>
        <end position="1896"/>
    </location>
</feature>
<dbReference type="SUPFAM" id="SSF56112">
    <property type="entry name" value="Protein kinase-like (PK-like)"/>
    <property type="match status" value="1"/>
</dbReference>
<feature type="compositionally biased region" description="Basic and acidic residues" evidence="1">
    <location>
        <begin position="300"/>
        <end position="316"/>
    </location>
</feature>
<feature type="compositionally biased region" description="Low complexity" evidence="1">
    <location>
        <begin position="569"/>
        <end position="578"/>
    </location>
</feature>
<feature type="compositionally biased region" description="Basic and acidic residues" evidence="1">
    <location>
        <begin position="236"/>
        <end position="247"/>
    </location>
</feature>
<feature type="region of interest" description="Disordered" evidence="1">
    <location>
        <begin position="1480"/>
        <end position="1525"/>
    </location>
</feature>
<feature type="compositionally biased region" description="Polar residues" evidence="1">
    <location>
        <begin position="96"/>
        <end position="105"/>
    </location>
</feature>
<keyword evidence="3" id="KW-1185">Reference proteome</keyword>
<organism evidence="2 3">
    <name type="scientific">Mycena pura</name>
    <dbReference type="NCBI Taxonomy" id="153505"/>
    <lineage>
        <taxon>Eukaryota</taxon>
        <taxon>Fungi</taxon>
        <taxon>Dikarya</taxon>
        <taxon>Basidiomycota</taxon>
        <taxon>Agaricomycotina</taxon>
        <taxon>Agaricomycetes</taxon>
        <taxon>Agaricomycetidae</taxon>
        <taxon>Agaricales</taxon>
        <taxon>Marasmiineae</taxon>
        <taxon>Mycenaceae</taxon>
        <taxon>Mycena</taxon>
    </lineage>
</organism>
<dbReference type="EMBL" id="JARJCW010000023">
    <property type="protein sequence ID" value="KAJ7212481.1"/>
    <property type="molecule type" value="Genomic_DNA"/>
</dbReference>
<evidence type="ECO:0008006" key="4">
    <source>
        <dbReference type="Google" id="ProtNLM"/>
    </source>
</evidence>
<feature type="region of interest" description="Disordered" evidence="1">
    <location>
        <begin position="300"/>
        <end position="319"/>
    </location>
</feature>
<evidence type="ECO:0000313" key="3">
    <source>
        <dbReference type="Proteomes" id="UP001219525"/>
    </source>
</evidence>
<dbReference type="Proteomes" id="UP001219525">
    <property type="component" value="Unassembled WGS sequence"/>
</dbReference>
<feature type="region of interest" description="Disordered" evidence="1">
    <location>
        <begin position="64"/>
        <end position="137"/>
    </location>
</feature>
<feature type="region of interest" description="Disordered" evidence="1">
    <location>
        <begin position="1040"/>
        <end position="1070"/>
    </location>
</feature>
<dbReference type="InterPro" id="IPR011009">
    <property type="entry name" value="Kinase-like_dom_sf"/>
</dbReference>
<feature type="compositionally biased region" description="Polar residues" evidence="1">
    <location>
        <begin position="12"/>
        <end position="23"/>
    </location>
</feature>
<feature type="region of interest" description="Disordered" evidence="1">
    <location>
        <begin position="478"/>
        <end position="499"/>
    </location>
</feature>
<feature type="region of interest" description="Disordered" evidence="1">
    <location>
        <begin position="1706"/>
        <end position="1732"/>
    </location>
</feature>
<proteinExistence type="predicted"/>
<feature type="compositionally biased region" description="Low complexity" evidence="1">
    <location>
        <begin position="1138"/>
        <end position="1164"/>
    </location>
</feature>
<feature type="compositionally biased region" description="Low complexity" evidence="1">
    <location>
        <begin position="1846"/>
        <end position="1859"/>
    </location>
</feature>
<feature type="region of interest" description="Disordered" evidence="1">
    <location>
        <begin position="640"/>
        <end position="722"/>
    </location>
</feature>
<feature type="compositionally biased region" description="Basic and acidic residues" evidence="1">
    <location>
        <begin position="1899"/>
        <end position="1909"/>
    </location>
</feature>
<evidence type="ECO:0000256" key="1">
    <source>
        <dbReference type="SAM" id="MobiDB-lite"/>
    </source>
</evidence>
<accession>A0AAD6VHS8</accession>
<reference evidence="2" key="1">
    <citation type="submission" date="2023-03" db="EMBL/GenBank/DDBJ databases">
        <title>Massive genome expansion in bonnet fungi (Mycena s.s.) driven by repeated elements and novel gene families across ecological guilds.</title>
        <authorList>
            <consortium name="Lawrence Berkeley National Laboratory"/>
            <person name="Harder C.B."/>
            <person name="Miyauchi S."/>
            <person name="Viragh M."/>
            <person name="Kuo A."/>
            <person name="Thoen E."/>
            <person name="Andreopoulos B."/>
            <person name="Lu D."/>
            <person name="Skrede I."/>
            <person name="Drula E."/>
            <person name="Henrissat B."/>
            <person name="Morin E."/>
            <person name="Kohler A."/>
            <person name="Barry K."/>
            <person name="LaButti K."/>
            <person name="Morin E."/>
            <person name="Salamov A."/>
            <person name="Lipzen A."/>
            <person name="Mereny Z."/>
            <person name="Hegedus B."/>
            <person name="Baldrian P."/>
            <person name="Stursova M."/>
            <person name="Weitz H."/>
            <person name="Taylor A."/>
            <person name="Grigoriev I.V."/>
            <person name="Nagy L.G."/>
            <person name="Martin F."/>
            <person name="Kauserud H."/>
        </authorList>
    </citation>
    <scope>NUCLEOTIDE SEQUENCE</scope>
    <source>
        <strain evidence="2">9144</strain>
    </source>
</reference>
<sequence>GGGQRSAGAGLAQNSRSRLTGSGQPVFRDACACRGQRADAADGCGGRMRRADARADAAVGCGGRMRRSDAAGSAGGSWSGKWKAVGGGGRRAASSEQGTTGSQRRVATIGQRTAGAGPMQNPGRGHEQGLTSARAGGEPGVGLATAARVWRAGGIGNRVFLGVKGRWRAAGGGGSGQRIAAGRGAAASSVWGAAGAVRSAVRSRREAQAARRTLLYEGGRAVWIRGADGQRVAGSGHREAGSGHREAGSGQRATGGGHARMPRAGLGIAHQAFGGGYGRQVAADTGATWSSALRVRAPEAESRAMTQRDADGERRGVRAAPRAHSRDVWRAAGNVRVRVCDIHWWAANIGRGKCAAGAGIGVEVATHAHSATALPSARMLRNEVPLRRRTETKGGGWESDCYDPALGSGAPLCSRVAFGLGLQASSACIEYGFISSQRRMDMRWRGLVEGATGLDNKLRHRELGIQTPHLLLSLMSQQGRRSNPNTNLNRAHTTSQQTYGFPTASYDTRLHQNITSSPNWNVPMYGPATNSGFYPHQTGSGLQPRQQVDPRQRMYDPVFEQSNFGEAMSTSATSSGSSREYPSFSDQASPSYYQQQRMFVPPTSDDPRFTAGWDSGPHVRYLSQGRGQHGIPSRELLGQGRRTQQWEPHTATHSPLRDQEIAPEWPEQVPLPHGLHPRRAGGFTLQSDSSHQPPIQTPVAPRRRPDVPSPAGPQGAPPAPRTLFARTYGDLLNQYLPRYTHDSSTSTSTASYSNNHPSPSPPRYSVPDPSLIHRGTERFITLLTQLRWMHGAIPDKVYMLWEDLEQALQNRYLGEDWVEKIAIKVVQILNALFDGLWEGAQCDHVQPDLKYSQRGDSNIVLSIGNTIAAVLAAEWKTSTVLDAHLAELLQPIVLAKGPEENGAAIAKKASSFRRFGRLSSHLNSAGPAHGHGHDAARRGRHTCVVAERLAANPPGYLAVPGIALSHPAYLNSRDDNRVPIFAVLMGLLAPNNVYGEANNVRHGPVRDPCTEQALKGIWMNTIEPKLFELGLLKRVEETSNVTLPSGSGPPPPPFGGGPGPSRFQKWGSGSLGYTSGVGGGSVHADGSSSATWSGSSRQYNFSDLLLHFDLPGLRTAPRLLMRTSRKALADRCRPPSAPSSVESSGSPSPTASTPPSSPASRHASCGPSDWSPLAAVRSDPCHVYLEGSVKSGNLVHVYRGKLQVDEKESCGVILKSYDNGHFAELIRELDAYTALSRLVVIVPQLYAVVGPPNHGYAALLLEDAGARLGRGESWEGLGLTKADKLRLYHALSEVHAAGVLHGDVFPRNVTLDGPLLTISVLGDGVRSFPICARRWRFDGGRREGIGMRAGVGALFQQEERKNNSVHVAELGKHTHPFRLTAGTVFMRASADNTLRGGVQRGIVTLGRGKQRQAASSVRGACGSRRVLSDPREACGERGFLTTRAREGADNGHRWRTAGLETRERAAGNEHWKTCCGPAGSTLPARSSATPSHPPLPTTPRVEPMSRLGDGAPGSQGAWHPHSCTSRLPVIKSPRAGACARHPQQGAVCDGGGHGRVAAYARCRPRMRTVLLGSANASANAQDFARVLSTLSGMESRSRTKTKYTLNETTSKQSVLGGSFLNRARRGKASAPANVSPHGRKTYRGRARVYLGREELTNARARAASVAEYRRRRGTPTSCDAPEARATAGGWGVHDAGRFSGGVWTRRHGTPTSCDAPETRAKAGGRGARTKAGGWGVRDVTRRGGRSVGRLVDARVCVRQRAVREAVSAGPARRGQRTGDCNVRCATATGGGRQAAESGRRAACSAQRAAGGGKRAAAACSGRVQCAGLRAAKNGCADSVQRARSAGRQQAAGSRRAAASDTGSEQPETVKRREANGENQAATEGRQPAGRGASSGRRVARGERRAARGERLPRALRACAYWAR</sequence>
<name>A0AAD6VHS8_9AGAR</name>
<feature type="region of interest" description="Disordered" evidence="1">
    <location>
        <begin position="1127"/>
        <end position="1164"/>
    </location>
</feature>
<feature type="region of interest" description="Disordered" evidence="1">
    <location>
        <begin position="1846"/>
        <end position="1909"/>
    </location>
</feature>
<evidence type="ECO:0000313" key="2">
    <source>
        <dbReference type="EMBL" id="KAJ7212481.1"/>
    </source>
</evidence>
<feature type="compositionally biased region" description="Polar residues" evidence="1">
    <location>
        <begin position="684"/>
        <end position="694"/>
    </location>
</feature>
<feature type="compositionally biased region" description="Polar residues" evidence="1">
    <location>
        <begin position="641"/>
        <end position="653"/>
    </location>
</feature>
<feature type="region of interest" description="Disordered" evidence="1">
    <location>
        <begin position="233"/>
        <end position="257"/>
    </location>
</feature>
<feature type="region of interest" description="Disordered" evidence="1">
    <location>
        <begin position="560"/>
        <end position="590"/>
    </location>
</feature>
<feature type="region of interest" description="Disordered" evidence="1">
    <location>
        <begin position="1"/>
        <end position="25"/>
    </location>
</feature>
<comment type="caution">
    <text evidence="2">The sequence shown here is derived from an EMBL/GenBank/DDBJ whole genome shotgun (WGS) entry which is preliminary data.</text>
</comment>
<gene>
    <name evidence="2" type="ORF">GGX14DRAFT_620594</name>
</gene>
<protein>
    <recommendedName>
        <fullName evidence="4">Protein kinase domain-containing protein</fullName>
    </recommendedName>
</protein>
<feature type="compositionally biased region" description="Low complexity" evidence="1">
    <location>
        <begin position="743"/>
        <end position="757"/>
    </location>
</feature>
<feature type="non-terminal residue" evidence="2">
    <location>
        <position position="1"/>
    </location>
</feature>
<feature type="region of interest" description="Disordered" evidence="1">
    <location>
        <begin position="739"/>
        <end position="769"/>
    </location>
</feature>